<evidence type="ECO:0000259" key="6">
    <source>
        <dbReference type="PROSITE" id="PS51635"/>
    </source>
</evidence>
<feature type="region of interest" description="Disordered" evidence="5">
    <location>
        <begin position="405"/>
        <end position="431"/>
    </location>
</feature>
<dbReference type="CDD" id="cd07216">
    <property type="entry name" value="Pat17_PNPLA8_PNPLA9_like3"/>
    <property type="match status" value="1"/>
</dbReference>
<dbReference type="OrthoDB" id="1658288at2759"/>
<reference evidence="8" key="1">
    <citation type="journal article" date="2015" name="BMC Genomics">
        <title>Genomic and transcriptomic analysis of the endophytic fungus Pestalotiopsis fici reveals its lifestyle and high potential for synthesis of natural products.</title>
        <authorList>
            <person name="Wang X."/>
            <person name="Zhang X."/>
            <person name="Liu L."/>
            <person name="Xiang M."/>
            <person name="Wang W."/>
            <person name="Sun X."/>
            <person name="Che Y."/>
            <person name="Guo L."/>
            <person name="Liu G."/>
            <person name="Guo L."/>
            <person name="Wang C."/>
            <person name="Yin W.B."/>
            <person name="Stadler M."/>
            <person name="Zhang X."/>
            <person name="Liu X."/>
        </authorList>
    </citation>
    <scope>NUCLEOTIDE SEQUENCE [LARGE SCALE GENOMIC DNA]</scope>
    <source>
        <strain evidence="8">W106-1 / CGMCC3.15140</strain>
    </source>
</reference>
<keyword evidence="2 4" id="KW-0442">Lipid degradation</keyword>
<dbReference type="RefSeq" id="XP_007839871.1">
    <property type="nucleotide sequence ID" value="XM_007841680.1"/>
</dbReference>
<evidence type="ECO:0000256" key="2">
    <source>
        <dbReference type="ARBA" id="ARBA00022963"/>
    </source>
</evidence>
<feature type="active site" description="Nucleophile" evidence="4">
    <location>
        <position position="56"/>
    </location>
</feature>
<dbReference type="GO" id="GO:0019369">
    <property type="term" value="P:arachidonate metabolic process"/>
    <property type="evidence" value="ECO:0007669"/>
    <property type="project" value="TreeGrafter"/>
</dbReference>
<dbReference type="AlphaFoldDB" id="W3WL18"/>
<dbReference type="GO" id="GO:0046486">
    <property type="term" value="P:glycerolipid metabolic process"/>
    <property type="evidence" value="ECO:0007669"/>
    <property type="project" value="UniProtKB-ARBA"/>
</dbReference>
<dbReference type="GO" id="GO:0016020">
    <property type="term" value="C:membrane"/>
    <property type="evidence" value="ECO:0007669"/>
    <property type="project" value="TreeGrafter"/>
</dbReference>
<dbReference type="InterPro" id="IPR016035">
    <property type="entry name" value="Acyl_Trfase/lysoPLipase"/>
</dbReference>
<dbReference type="Gene3D" id="3.40.1090.10">
    <property type="entry name" value="Cytosolic phospholipase A2 catalytic domain"/>
    <property type="match status" value="1"/>
</dbReference>
<dbReference type="PANTHER" id="PTHR24185">
    <property type="entry name" value="CALCIUM-INDEPENDENT PHOSPHOLIPASE A2-GAMMA"/>
    <property type="match status" value="1"/>
</dbReference>
<dbReference type="PROSITE" id="PS51635">
    <property type="entry name" value="PNPLA"/>
    <property type="match status" value="1"/>
</dbReference>
<dbReference type="Proteomes" id="UP000030651">
    <property type="component" value="Unassembled WGS sequence"/>
</dbReference>
<dbReference type="InParanoid" id="W3WL18"/>
<feature type="active site" description="Proton acceptor" evidence="4">
    <location>
        <position position="204"/>
    </location>
</feature>
<feature type="short sequence motif" description="GXSXG" evidence="4">
    <location>
        <begin position="54"/>
        <end position="58"/>
    </location>
</feature>
<keyword evidence="8" id="KW-1185">Reference proteome</keyword>
<feature type="short sequence motif" description="GXGXXG" evidence="4">
    <location>
        <begin position="11"/>
        <end position="16"/>
    </location>
</feature>
<feature type="compositionally biased region" description="Polar residues" evidence="5">
    <location>
        <begin position="418"/>
        <end position="428"/>
    </location>
</feature>
<sequence length="633" mass="70166">MPPLKVLSLDGGGVRGLAELLILKKIFTAMARIKGNVDPENELLPCDYFDLIGGTSTGGLIALMLGRLKMKISVAIEAFQEISAAAFPTDRKKWKPLKIFIGGAVYDAKAFETQIKKVVTRNQPNEDLELIERSPNPKCRVFVCSTTNYTTSPRLIRSYASDDDHHFPYAPIKVWEAARATSAAPSLFKPMTIKRPGPSMTLYDGALTGNNPIRQVVNECNGFDHGRNFECIVSLGTGVKGATPLKSSNHVLKVAKVLAKHSLDCHAAHVEFLSTREGRGLIDDQRYFRFSPERNLGEVELDGWESFDAITEYIELFAIEKRHEIEKCARRLLGLQIDTNMPPELGIHNSQPSTDRPPVASRPNPNNCRHVSAPPMLSPSQTNPYAERTRLDALKSSTSLPIALSTSAGPGHAITPRHVNNLSGSGSRPTIRRPATTMLSFSAFGDRSHLLTTFDNEDAAKHIVDEIKEAEALLERGSLTQAYHKFRESLTLVYNSPIPERLKLTCHIHLGIAECRMLAPDGKTKEKKKALAYLESAKQHALQALDLKHEASQPAARMSLLAIAIKKAEIEAEQPDMMDPAQVATLYGQVVEQIDLLQERINRESGTEQARDYKPLLTRAEEWRKRLKLLGPD</sequence>
<dbReference type="KEGG" id="pfy:PFICI_13099"/>
<gene>
    <name evidence="7" type="ORF">PFICI_13099</name>
</gene>
<feature type="domain" description="PNPLA" evidence="6">
    <location>
        <begin position="7"/>
        <end position="217"/>
    </location>
</feature>
<evidence type="ECO:0000256" key="3">
    <source>
        <dbReference type="ARBA" id="ARBA00023098"/>
    </source>
</evidence>
<proteinExistence type="predicted"/>
<feature type="region of interest" description="Disordered" evidence="5">
    <location>
        <begin position="341"/>
        <end position="383"/>
    </location>
</feature>
<keyword evidence="3 4" id="KW-0443">Lipid metabolism</keyword>
<dbReference type="EMBL" id="KI912119">
    <property type="protein sequence ID" value="ETS74615.1"/>
    <property type="molecule type" value="Genomic_DNA"/>
</dbReference>
<keyword evidence="1 4" id="KW-0378">Hydrolase</keyword>
<dbReference type="HOGENOM" id="CLU_432175_0_0_1"/>
<organism evidence="7 8">
    <name type="scientific">Pestalotiopsis fici (strain W106-1 / CGMCC3.15140)</name>
    <dbReference type="NCBI Taxonomy" id="1229662"/>
    <lineage>
        <taxon>Eukaryota</taxon>
        <taxon>Fungi</taxon>
        <taxon>Dikarya</taxon>
        <taxon>Ascomycota</taxon>
        <taxon>Pezizomycotina</taxon>
        <taxon>Sordariomycetes</taxon>
        <taxon>Xylariomycetidae</taxon>
        <taxon>Amphisphaeriales</taxon>
        <taxon>Sporocadaceae</taxon>
        <taxon>Pestalotiopsis</taxon>
    </lineage>
</organism>
<protein>
    <recommendedName>
        <fullName evidence="6">PNPLA domain-containing protein</fullName>
    </recommendedName>
</protein>
<evidence type="ECO:0000256" key="5">
    <source>
        <dbReference type="SAM" id="MobiDB-lite"/>
    </source>
</evidence>
<dbReference type="InterPro" id="IPR002641">
    <property type="entry name" value="PNPLA_dom"/>
</dbReference>
<dbReference type="PANTHER" id="PTHR24185:SF1">
    <property type="entry name" value="CALCIUM-INDEPENDENT PHOSPHOLIPASE A2-GAMMA"/>
    <property type="match status" value="1"/>
</dbReference>
<dbReference type="Pfam" id="PF01734">
    <property type="entry name" value="Patatin"/>
    <property type="match status" value="1"/>
</dbReference>
<dbReference type="GO" id="GO:0016042">
    <property type="term" value="P:lipid catabolic process"/>
    <property type="evidence" value="ECO:0007669"/>
    <property type="project" value="UniProtKB-UniRule"/>
</dbReference>
<name>W3WL18_PESFW</name>
<dbReference type="eggNOG" id="KOG4231">
    <property type="taxonomic scope" value="Eukaryota"/>
</dbReference>
<dbReference type="GeneID" id="19278112"/>
<dbReference type="GO" id="GO:0047499">
    <property type="term" value="F:calcium-independent phospholipase A2 activity"/>
    <property type="evidence" value="ECO:0007669"/>
    <property type="project" value="TreeGrafter"/>
</dbReference>
<evidence type="ECO:0000313" key="8">
    <source>
        <dbReference type="Proteomes" id="UP000030651"/>
    </source>
</evidence>
<feature type="short sequence motif" description="DGA/G" evidence="4">
    <location>
        <begin position="204"/>
        <end position="206"/>
    </location>
</feature>
<accession>W3WL18</accession>
<evidence type="ECO:0000256" key="1">
    <source>
        <dbReference type="ARBA" id="ARBA00022801"/>
    </source>
</evidence>
<evidence type="ECO:0000256" key="4">
    <source>
        <dbReference type="PROSITE-ProRule" id="PRU01161"/>
    </source>
</evidence>
<dbReference type="SUPFAM" id="SSF52151">
    <property type="entry name" value="FabD/lysophospholipase-like"/>
    <property type="match status" value="1"/>
</dbReference>
<evidence type="ECO:0000313" key="7">
    <source>
        <dbReference type="EMBL" id="ETS74615.1"/>
    </source>
</evidence>